<gene>
    <name evidence="1" type="ORF">FVR03_19120</name>
</gene>
<proteinExistence type="predicted"/>
<dbReference type="OrthoDB" id="8418771at2"/>
<dbReference type="Proteomes" id="UP000321926">
    <property type="component" value="Unassembled WGS sequence"/>
</dbReference>
<dbReference type="EMBL" id="VRTY01000093">
    <property type="protein sequence ID" value="TXK33280.1"/>
    <property type="molecule type" value="Genomic_DNA"/>
</dbReference>
<name>A0A5C8J5W8_9BACT</name>
<comment type="caution">
    <text evidence="1">The sequence shown here is derived from an EMBL/GenBank/DDBJ whole genome shotgun (WGS) entry which is preliminary data.</text>
</comment>
<dbReference type="SUPFAM" id="SSF51182">
    <property type="entry name" value="RmlC-like cupins"/>
    <property type="match status" value="1"/>
</dbReference>
<accession>A0A5C8J5W8</accession>
<organism evidence="1 2">
    <name type="scientific">Pontibacter qinzhouensis</name>
    <dbReference type="NCBI Taxonomy" id="2603253"/>
    <lineage>
        <taxon>Bacteria</taxon>
        <taxon>Pseudomonadati</taxon>
        <taxon>Bacteroidota</taxon>
        <taxon>Cytophagia</taxon>
        <taxon>Cytophagales</taxon>
        <taxon>Hymenobacteraceae</taxon>
        <taxon>Pontibacter</taxon>
    </lineage>
</organism>
<dbReference type="InterPro" id="IPR011051">
    <property type="entry name" value="RmlC_Cupin_sf"/>
</dbReference>
<evidence type="ECO:0000313" key="1">
    <source>
        <dbReference type="EMBL" id="TXK33280.1"/>
    </source>
</evidence>
<dbReference type="PANTHER" id="PTHR37694:SF1">
    <property type="entry name" value="SLR8022 PROTEIN"/>
    <property type="match status" value="1"/>
</dbReference>
<dbReference type="Gene3D" id="2.60.120.10">
    <property type="entry name" value="Jelly Rolls"/>
    <property type="match status" value="1"/>
</dbReference>
<evidence type="ECO:0000313" key="2">
    <source>
        <dbReference type="Proteomes" id="UP000321926"/>
    </source>
</evidence>
<protein>
    <submittedName>
        <fullName evidence="1">Cupin domain-containing protein</fullName>
    </submittedName>
</protein>
<dbReference type="PANTHER" id="PTHR37694">
    <property type="entry name" value="SLR8022 PROTEIN"/>
    <property type="match status" value="1"/>
</dbReference>
<reference evidence="1 2" key="1">
    <citation type="submission" date="2019-08" db="EMBL/GenBank/DDBJ databases">
        <authorList>
            <person name="Shi S."/>
        </authorList>
    </citation>
    <scope>NUCLEOTIDE SEQUENCE [LARGE SCALE GENOMIC DNA]</scope>
    <source>
        <strain evidence="1 2">GY10130</strain>
    </source>
</reference>
<sequence length="132" mass="14592">MENKAENMPPANTDANHAFEAPLLTFNLPSLILQAKGEEQWEKSGRIAKTLYKSKSRRIVLNVMQAGTEIKLHQAPGPISVQVLEGHLGFHTEAASVMLRQGEMLTLKEHTKHRVEALDEAAFLLTVAPLEA</sequence>
<dbReference type="InterPro" id="IPR014710">
    <property type="entry name" value="RmlC-like_jellyroll"/>
</dbReference>
<dbReference type="RefSeq" id="WP_147923376.1">
    <property type="nucleotide sequence ID" value="NZ_VRTY01000093.1"/>
</dbReference>
<keyword evidence="2" id="KW-1185">Reference proteome</keyword>
<dbReference type="AlphaFoldDB" id="A0A5C8J5W8"/>